<dbReference type="AlphaFoldDB" id="A0A364XWN2"/>
<dbReference type="Pfam" id="PF00510">
    <property type="entry name" value="COX3"/>
    <property type="match status" value="1"/>
</dbReference>
<keyword evidence="4 7" id="KW-1133">Transmembrane helix</keyword>
<evidence type="ECO:0000256" key="3">
    <source>
        <dbReference type="ARBA" id="ARBA00022692"/>
    </source>
</evidence>
<name>A0A364XWN2_9BACT</name>
<gene>
    <name evidence="9" type="ORF">DQQ10_22855</name>
</gene>
<evidence type="ECO:0000256" key="1">
    <source>
        <dbReference type="ARBA" id="ARBA00004141"/>
    </source>
</evidence>
<proteinExistence type="inferred from homology"/>
<dbReference type="PANTHER" id="PTHR11403">
    <property type="entry name" value="CYTOCHROME C OXIDASE SUBUNIT III"/>
    <property type="match status" value="1"/>
</dbReference>
<sequence length="197" mass="22308">MAIDIKIVEEAKKPIAMHPKKFALWLFIATVVMVFAALTSAYIVRQSNGSWLVFDLPNMFWVNTAIILASSLTMHWAYVSAKQDKIDVTKLAITLTTILGTAFLVGQFFAWGQLVDNQIYLRGKDATAVSGSFLYVISWLHWLHVISGVVVLVVSTTSVFRLKANSKNLLGLEMCATYWHFLDVLWLYLFVFLLLNR</sequence>
<dbReference type="RefSeq" id="WP_112749257.1">
    <property type="nucleotide sequence ID" value="NZ_QMFY01000016.1"/>
</dbReference>
<evidence type="ECO:0000256" key="7">
    <source>
        <dbReference type="SAM" id="Phobius"/>
    </source>
</evidence>
<keyword evidence="10" id="KW-1185">Reference proteome</keyword>
<evidence type="ECO:0000256" key="5">
    <source>
        <dbReference type="ARBA" id="ARBA00023136"/>
    </source>
</evidence>
<comment type="caution">
    <text evidence="9">The sequence shown here is derived from an EMBL/GenBank/DDBJ whole genome shotgun (WGS) entry which is preliminary data.</text>
</comment>
<accession>A0A364XWN2</accession>
<feature type="transmembrane region" description="Helical" evidence="7">
    <location>
        <begin position="22"/>
        <end position="44"/>
    </location>
</feature>
<dbReference type="GO" id="GO:0005886">
    <property type="term" value="C:plasma membrane"/>
    <property type="evidence" value="ECO:0007669"/>
    <property type="project" value="UniProtKB-SubCell"/>
</dbReference>
<dbReference type="SUPFAM" id="SSF81452">
    <property type="entry name" value="Cytochrome c oxidase subunit III-like"/>
    <property type="match status" value="1"/>
</dbReference>
<evidence type="ECO:0000313" key="10">
    <source>
        <dbReference type="Proteomes" id="UP000251889"/>
    </source>
</evidence>
<feature type="transmembrane region" description="Helical" evidence="7">
    <location>
        <begin position="59"/>
        <end position="79"/>
    </location>
</feature>
<keyword evidence="3 6" id="KW-0812">Transmembrane</keyword>
<comment type="subcellular location">
    <subcellularLocation>
        <location evidence="6">Cell membrane</location>
        <topology evidence="6">Multi-pass membrane protein</topology>
    </subcellularLocation>
    <subcellularLocation>
        <location evidence="1">Membrane</location>
        <topology evidence="1">Multi-pass membrane protein</topology>
    </subcellularLocation>
</comment>
<evidence type="ECO:0000256" key="6">
    <source>
        <dbReference type="RuleBase" id="RU003376"/>
    </source>
</evidence>
<evidence type="ECO:0000313" key="9">
    <source>
        <dbReference type="EMBL" id="RAV98581.1"/>
    </source>
</evidence>
<feature type="transmembrane region" description="Helical" evidence="7">
    <location>
        <begin position="132"/>
        <end position="154"/>
    </location>
</feature>
<feature type="transmembrane region" description="Helical" evidence="7">
    <location>
        <begin position="91"/>
        <end position="112"/>
    </location>
</feature>
<organism evidence="9 10">
    <name type="scientific">Pseudochryseolinea flava</name>
    <dbReference type="NCBI Taxonomy" id="2059302"/>
    <lineage>
        <taxon>Bacteria</taxon>
        <taxon>Pseudomonadati</taxon>
        <taxon>Bacteroidota</taxon>
        <taxon>Cytophagia</taxon>
        <taxon>Cytophagales</taxon>
        <taxon>Fulvivirgaceae</taxon>
        <taxon>Pseudochryseolinea</taxon>
    </lineage>
</organism>
<dbReference type="Proteomes" id="UP000251889">
    <property type="component" value="Unassembled WGS sequence"/>
</dbReference>
<dbReference type="InterPro" id="IPR013833">
    <property type="entry name" value="Cyt_c_oxidase_su3_a-hlx"/>
</dbReference>
<evidence type="ECO:0000259" key="8">
    <source>
        <dbReference type="PROSITE" id="PS50253"/>
    </source>
</evidence>
<evidence type="ECO:0000256" key="2">
    <source>
        <dbReference type="ARBA" id="ARBA00010581"/>
    </source>
</evidence>
<feature type="transmembrane region" description="Helical" evidence="7">
    <location>
        <begin position="175"/>
        <end position="195"/>
    </location>
</feature>
<dbReference type="InterPro" id="IPR000298">
    <property type="entry name" value="Cyt_c_oxidase-like_su3"/>
</dbReference>
<dbReference type="GO" id="GO:0004129">
    <property type="term" value="F:cytochrome-c oxidase activity"/>
    <property type="evidence" value="ECO:0007669"/>
    <property type="project" value="InterPro"/>
</dbReference>
<evidence type="ECO:0000256" key="4">
    <source>
        <dbReference type="ARBA" id="ARBA00022989"/>
    </source>
</evidence>
<reference evidence="9 10" key="1">
    <citation type="submission" date="2018-06" db="EMBL/GenBank/DDBJ databases">
        <title>Chryseolinea flavus sp. nov., a member of the phylum Bacteroidetes isolated from soil.</title>
        <authorList>
            <person name="Li Y."/>
            <person name="Wang J."/>
        </authorList>
    </citation>
    <scope>NUCLEOTIDE SEQUENCE [LARGE SCALE GENOMIC DNA]</scope>
    <source>
        <strain evidence="9 10">SDU1-6</strain>
    </source>
</reference>
<dbReference type="Gene3D" id="1.20.120.80">
    <property type="entry name" value="Cytochrome c oxidase, subunit III, four-helix bundle"/>
    <property type="match status" value="1"/>
</dbReference>
<dbReference type="InterPro" id="IPR035973">
    <property type="entry name" value="Cyt_c_oxidase_su3-like_sf"/>
</dbReference>
<feature type="domain" description="Heme-copper oxidase subunit III family profile" evidence="8">
    <location>
        <begin position="21"/>
        <end position="197"/>
    </location>
</feature>
<protein>
    <submittedName>
        <fullName evidence="9">Cytochrome oxidase subunit III</fullName>
    </submittedName>
</protein>
<keyword evidence="5 7" id="KW-0472">Membrane</keyword>
<dbReference type="InterPro" id="IPR024791">
    <property type="entry name" value="Cyt_c/ubiquinol_Oxase_su3"/>
</dbReference>
<dbReference type="PROSITE" id="PS50253">
    <property type="entry name" value="COX3"/>
    <property type="match status" value="1"/>
</dbReference>
<comment type="similarity">
    <text evidence="2 6">Belongs to the cytochrome c oxidase subunit 3 family.</text>
</comment>
<dbReference type="PANTHER" id="PTHR11403:SF10">
    <property type="entry name" value="CYTOCHROME C OXIDASE"/>
    <property type="match status" value="1"/>
</dbReference>
<dbReference type="EMBL" id="QMFY01000016">
    <property type="protein sequence ID" value="RAV98581.1"/>
    <property type="molecule type" value="Genomic_DNA"/>
</dbReference>
<dbReference type="OrthoDB" id="679789at2"/>
<dbReference type="GO" id="GO:0019646">
    <property type="term" value="P:aerobic electron transport chain"/>
    <property type="evidence" value="ECO:0007669"/>
    <property type="project" value="InterPro"/>
</dbReference>